<dbReference type="PANTHER" id="PTHR30290">
    <property type="entry name" value="PERIPLASMIC BINDING COMPONENT OF ABC TRANSPORTER"/>
    <property type="match status" value="1"/>
</dbReference>
<gene>
    <name evidence="6" type="ORF">BXY45_10991</name>
</gene>
<sequence>MRRALRTTTALITAGALALSGALASCSSSSADRSGVLRVWAGESTPFNDNFNPFSPDAVFATFGAIYEPLFFYNQLSSDPPTGMIGQSFEINGDGTVITVKIKPDLQWSDGQPLTADDVAFTFGYGPNKSPQMVSATAPDATTVVLTYNAPQFTAESLILGSTTIIPKHVWSSITDYASQTNEKPVGSGPYVLDSFSDAAYTIKANPKFRDGEPAVKEVQYLALDANQSGQDLLTTDKLDWSGQFIANPDSVTAGGRIGTANFQQDPTVIMACSNADLGCKGPQTDPAVRQAINLLLDRDEIAKKAFAGLTAKGNPAFLLLPRDQQWLADPATGESPQSPNIAAAQKVLEDAGYAKGSDGIYAKDGVPLDMTIVSPDGWTDYNDADKLISEQAAAAGIRIEARTVSDAEYYTPASTGDYQLMLWGLTQSLVADPYSNYHEYFASSGTAEVGTAPPSGQNFARYSNPEVDAAVTAAAATQDVAAKQAAYATVQQHIAADLPYIPVVVNASQAFFDTKDFTGWPSVEDPYADPLPYLSTASGVVLAHLKPVQK</sequence>
<dbReference type="Proteomes" id="UP000245469">
    <property type="component" value="Unassembled WGS sequence"/>
</dbReference>
<dbReference type="InterPro" id="IPR039424">
    <property type="entry name" value="SBP_5"/>
</dbReference>
<dbReference type="InterPro" id="IPR030678">
    <property type="entry name" value="Peptide/Ni-bd"/>
</dbReference>
<dbReference type="Gene3D" id="3.10.105.10">
    <property type="entry name" value="Dipeptide-binding Protein, Domain 3"/>
    <property type="match status" value="1"/>
</dbReference>
<dbReference type="PANTHER" id="PTHR30290:SF9">
    <property type="entry name" value="OLIGOPEPTIDE-BINDING PROTEIN APPA"/>
    <property type="match status" value="1"/>
</dbReference>
<dbReference type="InterPro" id="IPR000914">
    <property type="entry name" value="SBP_5_dom"/>
</dbReference>
<evidence type="ECO:0000256" key="1">
    <source>
        <dbReference type="ARBA" id="ARBA00005695"/>
    </source>
</evidence>
<dbReference type="GO" id="GO:0015833">
    <property type="term" value="P:peptide transport"/>
    <property type="evidence" value="ECO:0007669"/>
    <property type="project" value="TreeGrafter"/>
</dbReference>
<keyword evidence="2" id="KW-0813">Transport</keyword>
<dbReference type="SUPFAM" id="SSF53850">
    <property type="entry name" value="Periplasmic binding protein-like II"/>
    <property type="match status" value="1"/>
</dbReference>
<proteinExistence type="inferred from homology"/>
<evidence type="ECO:0000259" key="5">
    <source>
        <dbReference type="Pfam" id="PF00496"/>
    </source>
</evidence>
<dbReference type="Gene3D" id="3.40.190.10">
    <property type="entry name" value="Periplasmic binding protein-like II"/>
    <property type="match status" value="1"/>
</dbReference>
<protein>
    <submittedName>
        <fullName evidence="6">Peptide/nickel transport system substrate-binding protein</fullName>
    </submittedName>
</protein>
<feature type="domain" description="Solute-binding protein family 5" evidence="5">
    <location>
        <begin position="87"/>
        <end position="447"/>
    </location>
</feature>
<keyword evidence="7" id="KW-1185">Reference proteome</keyword>
<dbReference type="EMBL" id="QGDQ01000009">
    <property type="protein sequence ID" value="PWJ54009.1"/>
    <property type="molecule type" value="Genomic_DNA"/>
</dbReference>
<dbReference type="AlphaFoldDB" id="A0A316A9B1"/>
<evidence type="ECO:0000256" key="4">
    <source>
        <dbReference type="SAM" id="SignalP"/>
    </source>
</evidence>
<dbReference type="Pfam" id="PF00496">
    <property type="entry name" value="SBP_bac_5"/>
    <property type="match status" value="1"/>
</dbReference>
<organism evidence="6 7">
    <name type="scientific">Quadrisphaera granulorum</name>
    <dbReference type="NCBI Taxonomy" id="317664"/>
    <lineage>
        <taxon>Bacteria</taxon>
        <taxon>Bacillati</taxon>
        <taxon>Actinomycetota</taxon>
        <taxon>Actinomycetes</taxon>
        <taxon>Kineosporiales</taxon>
        <taxon>Kineosporiaceae</taxon>
        <taxon>Quadrisphaera</taxon>
    </lineage>
</organism>
<dbReference type="CDD" id="cd08509">
    <property type="entry name" value="PBP2_TmCBP_oligosaccharides_like"/>
    <property type="match status" value="1"/>
</dbReference>
<accession>A0A316A9B1</accession>
<evidence type="ECO:0000256" key="3">
    <source>
        <dbReference type="ARBA" id="ARBA00022729"/>
    </source>
</evidence>
<dbReference type="Gene3D" id="3.90.76.10">
    <property type="entry name" value="Dipeptide-binding Protein, Domain 1"/>
    <property type="match status" value="1"/>
</dbReference>
<comment type="similarity">
    <text evidence="1">Belongs to the bacterial solute-binding protein 5 family.</text>
</comment>
<evidence type="ECO:0000313" key="6">
    <source>
        <dbReference type="EMBL" id="PWJ54009.1"/>
    </source>
</evidence>
<evidence type="ECO:0000256" key="2">
    <source>
        <dbReference type="ARBA" id="ARBA00022448"/>
    </source>
</evidence>
<dbReference type="GO" id="GO:1904680">
    <property type="term" value="F:peptide transmembrane transporter activity"/>
    <property type="evidence" value="ECO:0007669"/>
    <property type="project" value="TreeGrafter"/>
</dbReference>
<comment type="caution">
    <text evidence="6">The sequence shown here is derived from an EMBL/GenBank/DDBJ whole genome shotgun (WGS) entry which is preliminary data.</text>
</comment>
<dbReference type="PROSITE" id="PS51257">
    <property type="entry name" value="PROKAR_LIPOPROTEIN"/>
    <property type="match status" value="1"/>
</dbReference>
<dbReference type="GO" id="GO:0043190">
    <property type="term" value="C:ATP-binding cassette (ABC) transporter complex"/>
    <property type="evidence" value="ECO:0007669"/>
    <property type="project" value="InterPro"/>
</dbReference>
<reference evidence="6 7" key="1">
    <citation type="submission" date="2018-03" db="EMBL/GenBank/DDBJ databases">
        <title>Genomic Encyclopedia of Archaeal and Bacterial Type Strains, Phase II (KMG-II): from individual species to whole genera.</title>
        <authorList>
            <person name="Goeker M."/>
        </authorList>
    </citation>
    <scope>NUCLEOTIDE SEQUENCE [LARGE SCALE GENOMIC DNA]</scope>
    <source>
        <strain evidence="6 7">DSM 44889</strain>
    </source>
</reference>
<dbReference type="OrthoDB" id="9764591at2"/>
<evidence type="ECO:0000313" key="7">
    <source>
        <dbReference type="Proteomes" id="UP000245469"/>
    </source>
</evidence>
<dbReference type="PIRSF" id="PIRSF002741">
    <property type="entry name" value="MppA"/>
    <property type="match status" value="1"/>
</dbReference>
<dbReference type="GO" id="GO:0042597">
    <property type="term" value="C:periplasmic space"/>
    <property type="evidence" value="ECO:0007669"/>
    <property type="project" value="UniProtKB-ARBA"/>
</dbReference>
<feature type="chain" id="PRO_5016339888" evidence="4">
    <location>
        <begin position="32"/>
        <end position="551"/>
    </location>
</feature>
<name>A0A316A9B1_9ACTN</name>
<feature type="signal peptide" evidence="4">
    <location>
        <begin position="1"/>
        <end position="31"/>
    </location>
</feature>
<dbReference type="RefSeq" id="WP_109774000.1">
    <property type="nucleotide sequence ID" value="NZ_QGDQ01000009.1"/>
</dbReference>
<keyword evidence="3 4" id="KW-0732">Signal</keyword>